<reference evidence="2 3" key="1">
    <citation type="submission" date="2014-12" db="EMBL/GenBank/DDBJ databases">
        <title>Draft genome sequence of Paenibacillus kamchatkensis strain B-2647.</title>
        <authorList>
            <person name="Karlyshev A.V."/>
            <person name="Kudryashova E.B."/>
        </authorList>
    </citation>
    <scope>NUCLEOTIDE SEQUENCE [LARGE SCALE GENOMIC DNA]</scope>
    <source>
        <strain evidence="2 3">VKM B-2647</strain>
    </source>
</reference>
<organism evidence="2 3">
    <name type="scientific">Gordoniibacillus kamchatkensis</name>
    <dbReference type="NCBI Taxonomy" id="1590651"/>
    <lineage>
        <taxon>Bacteria</taxon>
        <taxon>Bacillati</taxon>
        <taxon>Bacillota</taxon>
        <taxon>Bacilli</taxon>
        <taxon>Bacillales</taxon>
        <taxon>Paenibacillaceae</taxon>
        <taxon>Gordoniibacillus</taxon>
    </lineage>
</organism>
<dbReference type="EMBL" id="JXAK01000027">
    <property type="protein sequence ID" value="KIL40071.1"/>
    <property type="molecule type" value="Genomic_DNA"/>
</dbReference>
<protein>
    <recommendedName>
        <fullName evidence="1">YkoP-like domain-containing protein</fullName>
    </recommendedName>
</protein>
<gene>
    <name evidence="2" type="ORF">SD70_16265</name>
</gene>
<evidence type="ECO:0000259" key="1">
    <source>
        <dbReference type="Pfam" id="PF22790"/>
    </source>
</evidence>
<name>A0ABR5AGG3_9BACL</name>
<comment type="caution">
    <text evidence="2">The sequence shown here is derived from an EMBL/GenBank/DDBJ whole genome shotgun (WGS) entry which is preliminary data.</text>
</comment>
<evidence type="ECO:0000313" key="3">
    <source>
        <dbReference type="Proteomes" id="UP000031967"/>
    </source>
</evidence>
<sequence length="219" mass="24731">MYPNRLKNSARLSKTKHLLVAGWLQWERLFHALFAVKPIDSGNPLLYFRICRYHGQTLQLPDEEKIESGDRVVELHLNNRMLFQLATSSRSMVQLAVQLIGQTKQLLPKIAETIAQHEGRETIKGIYGITMINRGTEQLGFTVAELPRGVFSFFTRIYLKLLLYAIHPDGKKRLSGSKNIMTPKVVAISTKQLLANHPYPIGSAKPAGHNVTDSPNVYL</sequence>
<dbReference type="InterPro" id="IPR054467">
    <property type="entry name" value="YkoP-like_dom"/>
</dbReference>
<proteinExistence type="predicted"/>
<dbReference type="Pfam" id="PF22790">
    <property type="entry name" value="YkoP"/>
    <property type="match status" value="1"/>
</dbReference>
<evidence type="ECO:0000313" key="2">
    <source>
        <dbReference type="EMBL" id="KIL40071.1"/>
    </source>
</evidence>
<feature type="domain" description="YkoP-like" evidence="1">
    <location>
        <begin position="16"/>
        <end position="195"/>
    </location>
</feature>
<dbReference type="Proteomes" id="UP000031967">
    <property type="component" value="Unassembled WGS sequence"/>
</dbReference>
<accession>A0ABR5AGG3</accession>
<keyword evidence="3" id="KW-1185">Reference proteome</keyword>